<proteinExistence type="predicted"/>
<dbReference type="Proteomes" id="UP000299102">
    <property type="component" value="Unassembled WGS sequence"/>
</dbReference>
<comment type="caution">
    <text evidence="1">The sequence shown here is derived from an EMBL/GenBank/DDBJ whole genome shotgun (WGS) entry which is preliminary data.</text>
</comment>
<dbReference type="AlphaFoldDB" id="A0A4C1YE82"/>
<evidence type="ECO:0000313" key="1">
    <source>
        <dbReference type="EMBL" id="GBP72757.1"/>
    </source>
</evidence>
<sequence length="252" mass="27874">MTMYCSVRAAGLAQARPWSHLPVDNRNLVQDREQQQRREPDHGSVATRNWVAVKYTERKKKNDPLSPWQSHMALLWGSIILCNRFGTTVGATSERVRREYTLTAPRRIRRGAEVTTAEVTATVVTSAEKERLFNLTQVDLDIGSPVGQPATTDGSDESSTCDQSLLTSFVHKTECMHPLHTDTPPVSHRLCRLGIHTASVGINLQCNIVCTSVESSSTVLITSMKATEEGWITHTVALESLPMSLIILKAVP</sequence>
<name>A0A4C1YE82_EUMVA</name>
<keyword evidence="2" id="KW-1185">Reference proteome</keyword>
<gene>
    <name evidence="1" type="ORF">EVAR_75376_1</name>
</gene>
<evidence type="ECO:0000313" key="2">
    <source>
        <dbReference type="Proteomes" id="UP000299102"/>
    </source>
</evidence>
<dbReference type="EMBL" id="BGZK01001155">
    <property type="protein sequence ID" value="GBP72757.1"/>
    <property type="molecule type" value="Genomic_DNA"/>
</dbReference>
<organism evidence="1 2">
    <name type="scientific">Eumeta variegata</name>
    <name type="common">Bagworm moth</name>
    <name type="synonym">Eumeta japonica</name>
    <dbReference type="NCBI Taxonomy" id="151549"/>
    <lineage>
        <taxon>Eukaryota</taxon>
        <taxon>Metazoa</taxon>
        <taxon>Ecdysozoa</taxon>
        <taxon>Arthropoda</taxon>
        <taxon>Hexapoda</taxon>
        <taxon>Insecta</taxon>
        <taxon>Pterygota</taxon>
        <taxon>Neoptera</taxon>
        <taxon>Endopterygota</taxon>
        <taxon>Lepidoptera</taxon>
        <taxon>Glossata</taxon>
        <taxon>Ditrysia</taxon>
        <taxon>Tineoidea</taxon>
        <taxon>Psychidae</taxon>
        <taxon>Oiketicinae</taxon>
        <taxon>Eumeta</taxon>
    </lineage>
</organism>
<protein>
    <submittedName>
        <fullName evidence="1">Uncharacterized protein</fullName>
    </submittedName>
</protein>
<reference evidence="1 2" key="1">
    <citation type="journal article" date="2019" name="Commun. Biol.">
        <title>The bagworm genome reveals a unique fibroin gene that provides high tensile strength.</title>
        <authorList>
            <person name="Kono N."/>
            <person name="Nakamura H."/>
            <person name="Ohtoshi R."/>
            <person name="Tomita M."/>
            <person name="Numata K."/>
            <person name="Arakawa K."/>
        </authorList>
    </citation>
    <scope>NUCLEOTIDE SEQUENCE [LARGE SCALE GENOMIC DNA]</scope>
</reference>
<accession>A0A4C1YE82</accession>